<organism evidence="20 21">
    <name type="scientific">Candidatus Berkelbacteria bacterium Licking1014_85</name>
    <dbReference type="NCBI Taxonomy" id="2017148"/>
    <lineage>
        <taxon>Bacteria</taxon>
        <taxon>Candidatus Berkelbacteria</taxon>
    </lineage>
</organism>
<dbReference type="Pfam" id="PF00905">
    <property type="entry name" value="Transpeptidase"/>
    <property type="match status" value="1"/>
</dbReference>
<evidence type="ECO:0000256" key="12">
    <source>
        <dbReference type="ARBA" id="ARBA00023136"/>
    </source>
</evidence>
<dbReference type="GO" id="GO:0006508">
    <property type="term" value="P:proteolysis"/>
    <property type="evidence" value="ECO:0007669"/>
    <property type="project" value="UniProtKB-KW"/>
</dbReference>
<dbReference type="PANTHER" id="PTHR32282:SF11">
    <property type="entry name" value="PENICILLIN-BINDING PROTEIN 1B"/>
    <property type="match status" value="1"/>
</dbReference>
<evidence type="ECO:0000256" key="5">
    <source>
        <dbReference type="ARBA" id="ARBA00022645"/>
    </source>
</evidence>
<keyword evidence="14" id="KW-0961">Cell wall biogenesis/degradation</keyword>
<dbReference type="Proteomes" id="UP000315589">
    <property type="component" value="Unassembled WGS sequence"/>
</dbReference>
<keyword evidence="13" id="KW-0511">Multifunctional enzyme</keyword>
<dbReference type="InterPro" id="IPR036950">
    <property type="entry name" value="PBP_transglycosylase"/>
</dbReference>
<keyword evidence="17" id="KW-0812">Transmembrane</keyword>
<evidence type="ECO:0000256" key="6">
    <source>
        <dbReference type="ARBA" id="ARBA00022670"/>
    </source>
</evidence>
<keyword evidence="5" id="KW-0121">Carboxypeptidase</keyword>
<dbReference type="InterPro" id="IPR023346">
    <property type="entry name" value="Lysozyme-like_dom_sf"/>
</dbReference>
<evidence type="ECO:0000256" key="13">
    <source>
        <dbReference type="ARBA" id="ARBA00023268"/>
    </source>
</evidence>
<dbReference type="Gene3D" id="1.10.3810.10">
    <property type="entry name" value="Biosynthetic peptidoglycan transglycosylase-like"/>
    <property type="match status" value="1"/>
</dbReference>
<evidence type="ECO:0000256" key="7">
    <source>
        <dbReference type="ARBA" id="ARBA00022676"/>
    </source>
</evidence>
<name>A0A554LHC2_9BACT</name>
<sequence length="795" mass="87710">MSLIKHIFNPLGVKKHHRDDFDIGKTVNKRKIKKRFWRVAGYVALGVFIWGILMFAWYSKDLPTPNKIKNRKIEQATQLYDRNGKMIFAIAGDEKRIILKDEEIPKIVKDATVAIEDQNFYHHIGLDFKGIARALISDVARQSYSQGGSTITQQLVKNALLTSKKSLSRKIKEAILSVELEVLYSKDRILSMYLNEIPYGSTSYGIEAASQSYFGKKTSELTLAEAAVLAAIPQAPTYYSPYGAHVENLLKRKDKVINNMVKLGYISENQAEEAKKVEIKFLPKKDSINAPHFVFYVQEYLEDKYGKDLVNGGGLKVTTTLDLDVQAKAQSAIDEGSKKLDKYGATNAALVSIKPGTGEVLTMVGSRDYFNDSIKGQVNVATSARQPGSSFKPIVYATAFKDNYNPAFTLFDLKTDFGNYAPDNYTGQTSGPVTMRHALANSLNIPAVKTLSLAGLNKSLETAHDLGITTLNDPDRYGLALVLGGGEVKPIEMANAFAVFGNSGNYAPINPILKVESASGEILEEFKSDEVKTRQVLDPQIAFQISDILSDNNARTAIFGSRNNLAFYDRPVAVKTGTTQEFHDAWTVGFTPQISTAVWVGNSDNTKMKNGADGSVLAAPIWHKFMEDYLKTLPVEKFTIPDGVSQVEVDKLSNKLPSDFSPERIKDWFASWQAPKNVDDIHIKVKVNKLNGKLATDSTPPELIEEKLYTNIHSEKPDNPAWEGPVRAWAQNAGISNLPPADKDDMYANAFKSINFINPTENTNISGKTIISVSASSSQGVKEVAFALDNNVIGT</sequence>
<keyword evidence="9" id="KW-0378">Hydrolase</keyword>
<evidence type="ECO:0000256" key="1">
    <source>
        <dbReference type="ARBA" id="ARBA00004236"/>
    </source>
</evidence>
<comment type="subcellular location">
    <subcellularLocation>
        <location evidence="1">Cell membrane</location>
    </subcellularLocation>
</comment>
<proteinExistence type="inferred from homology"/>
<feature type="non-terminal residue" evidence="20">
    <location>
        <position position="795"/>
    </location>
</feature>
<dbReference type="AlphaFoldDB" id="A0A554LHC2"/>
<dbReference type="FunFam" id="1.10.3810.10:FF:000001">
    <property type="entry name" value="Penicillin-binding protein 1A"/>
    <property type="match status" value="1"/>
</dbReference>
<dbReference type="GO" id="GO:0005886">
    <property type="term" value="C:plasma membrane"/>
    <property type="evidence" value="ECO:0007669"/>
    <property type="project" value="UniProtKB-SubCell"/>
</dbReference>
<dbReference type="PANTHER" id="PTHR32282">
    <property type="entry name" value="BINDING PROTEIN TRANSPEPTIDASE, PUTATIVE-RELATED"/>
    <property type="match status" value="1"/>
</dbReference>
<accession>A0A554LHC2</accession>
<feature type="domain" description="Glycosyl transferase family 51" evidence="19">
    <location>
        <begin position="84"/>
        <end position="260"/>
    </location>
</feature>
<evidence type="ECO:0000256" key="8">
    <source>
        <dbReference type="ARBA" id="ARBA00022679"/>
    </source>
</evidence>
<dbReference type="GO" id="GO:0030288">
    <property type="term" value="C:outer membrane-bounded periplasmic space"/>
    <property type="evidence" value="ECO:0007669"/>
    <property type="project" value="TreeGrafter"/>
</dbReference>
<evidence type="ECO:0000313" key="21">
    <source>
        <dbReference type="Proteomes" id="UP000315589"/>
    </source>
</evidence>
<protein>
    <submittedName>
        <fullName evidence="20">1A family penicillin-binding protein</fullName>
    </submittedName>
</protein>
<keyword evidence="7" id="KW-0328">Glycosyltransferase</keyword>
<keyword evidence="17" id="KW-1133">Transmembrane helix</keyword>
<keyword evidence="4" id="KW-1003">Cell membrane</keyword>
<keyword evidence="8" id="KW-0808">Transferase</keyword>
<evidence type="ECO:0000256" key="15">
    <source>
        <dbReference type="ARBA" id="ARBA00034000"/>
    </source>
</evidence>
<comment type="caution">
    <text evidence="20">The sequence shown here is derived from an EMBL/GenBank/DDBJ whole genome shotgun (WGS) entry which is preliminary data.</text>
</comment>
<dbReference type="GO" id="GO:0008955">
    <property type="term" value="F:peptidoglycan glycosyltransferase activity"/>
    <property type="evidence" value="ECO:0007669"/>
    <property type="project" value="UniProtKB-EC"/>
</dbReference>
<gene>
    <name evidence="20" type="ORF">CEN91_505</name>
</gene>
<dbReference type="GO" id="GO:0008658">
    <property type="term" value="F:penicillin binding"/>
    <property type="evidence" value="ECO:0007669"/>
    <property type="project" value="InterPro"/>
</dbReference>
<evidence type="ECO:0000256" key="11">
    <source>
        <dbReference type="ARBA" id="ARBA00022984"/>
    </source>
</evidence>
<dbReference type="InterPro" id="IPR001264">
    <property type="entry name" value="Glyco_trans_51"/>
</dbReference>
<dbReference type="NCBIfam" id="TIGR02074">
    <property type="entry name" value="PBP_1a_fam"/>
    <property type="match status" value="1"/>
</dbReference>
<dbReference type="GO" id="GO:0009252">
    <property type="term" value="P:peptidoglycan biosynthetic process"/>
    <property type="evidence" value="ECO:0007669"/>
    <property type="project" value="UniProtKB-KW"/>
</dbReference>
<evidence type="ECO:0000256" key="17">
    <source>
        <dbReference type="SAM" id="Phobius"/>
    </source>
</evidence>
<dbReference type="Pfam" id="PF00912">
    <property type="entry name" value="Transgly"/>
    <property type="match status" value="1"/>
</dbReference>
<keyword evidence="12 17" id="KW-0472">Membrane</keyword>
<evidence type="ECO:0000256" key="4">
    <source>
        <dbReference type="ARBA" id="ARBA00022475"/>
    </source>
</evidence>
<feature type="transmembrane region" description="Helical" evidence="17">
    <location>
        <begin position="39"/>
        <end position="58"/>
    </location>
</feature>
<keyword evidence="6" id="KW-0645">Protease</keyword>
<comment type="similarity">
    <text evidence="2">In the C-terminal section; belongs to the transpeptidase family.</text>
</comment>
<evidence type="ECO:0000256" key="14">
    <source>
        <dbReference type="ARBA" id="ARBA00023316"/>
    </source>
</evidence>
<dbReference type="Gene3D" id="3.40.710.10">
    <property type="entry name" value="DD-peptidase/beta-lactamase superfamily"/>
    <property type="match status" value="1"/>
</dbReference>
<comment type="catalytic activity">
    <reaction evidence="16">
        <text>[GlcNAc-(1-&gt;4)-Mur2Ac(oyl-L-Ala-gamma-D-Glu-L-Lys-D-Ala-D-Ala)](n)-di-trans,octa-cis-undecaprenyl diphosphate + beta-D-GlcNAc-(1-&gt;4)-Mur2Ac(oyl-L-Ala-gamma-D-Glu-L-Lys-D-Ala-D-Ala)-di-trans,octa-cis-undecaprenyl diphosphate = [GlcNAc-(1-&gt;4)-Mur2Ac(oyl-L-Ala-gamma-D-Glu-L-Lys-D-Ala-D-Ala)](n+1)-di-trans,octa-cis-undecaprenyl diphosphate + di-trans,octa-cis-undecaprenyl diphosphate + H(+)</text>
        <dbReference type="Rhea" id="RHEA:23708"/>
        <dbReference type="Rhea" id="RHEA-COMP:9602"/>
        <dbReference type="Rhea" id="RHEA-COMP:9603"/>
        <dbReference type="ChEBI" id="CHEBI:15378"/>
        <dbReference type="ChEBI" id="CHEBI:58405"/>
        <dbReference type="ChEBI" id="CHEBI:60033"/>
        <dbReference type="ChEBI" id="CHEBI:78435"/>
        <dbReference type="EC" id="2.4.99.28"/>
    </reaction>
</comment>
<evidence type="ECO:0000256" key="9">
    <source>
        <dbReference type="ARBA" id="ARBA00022801"/>
    </source>
</evidence>
<comment type="similarity">
    <text evidence="3">In the N-terminal section; belongs to the glycosyltransferase 51 family.</text>
</comment>
<dbReference type="EMBL" id="VMGI01000075">
    <property type="protein sequence ID" value="TSC92260.1"/>
    <property type="molecule type" value="Genomic_DNA"/>
</dbReference>
<reference evidence="20 21" key="1">
    <citation type="submission" date="2017-07" db="EMBL/GenBank/DDBJ databases">
        <title>Mechanisms for carbon and nitrogen cycling indicate functional differentiation within the Candidate Phyla Radiation.</title>
        <authorList>
            <person name="Danczak R.E."/>
            <person name="Johnston M.D."/>
            <person name="Kenah C."/>
            <person name="Slattery M."/>
            <person name="Wrighton K.C."/>
            <person name="Wilkins M.J."/>
        </authorList>
    </citation>
    <scope>NUCLEOTIDE SEQUENCE [LARGE SCALE GENOMIC DNA]</scope>
    <source>
        <strain evidence="20">Licking1014_85</strain>
    </source>
</reference>
<dbReference type="SUPFAM" id="SSF53955">
    <property type="entry name" value="Lysozyme-like"/>
    <property type="match status" value="1"/>
</dbReference>
<evidence type="ECO:0000256" key="16">
    <source>
        <dbReference type="ARBA" id="ARBA00049902"/>
    </source>
</evidence>
<evidence type="ECO:0000259" key="18">
    <source>
        <dbReference type="Pfam" id="PF00905"/>
    </source>
</evidence>
<dbReference type="GO" id="GO:0009002">
    <property type="term" value="F:serine-type D-Ala-D-Ala carboxypeptidase activity"/>
    <property type="evidence" value="ECO:0007669"/>
    <property type="project" value="UniProtKB-EC"/>
</dbReference>
<dbReference type="InterPro" id="IPR012338">
    <property type="entry name" value="Beta-lactam/transpept-like"/>
</dbReference>
<evidence type="ECO:0000259" key="19">
    <source>
        <dbReference type="Pfam" id="PF00912"/>
    </source>
</evidence>
<evidence type="ECO:0000313" key="20">
    <source>
        <dbReference type="EMBL" id="TSC92260.1"/>
    </source>
</evidence>
<comment type="catalytic activity">
    <reaction evidence="15">
        <text>Preferential cleavage: (Ac)2-L-Lys-D-Ala-|-D-Ala. Also transpeptidation of peptidyl-alanyl moieties that are N-acyl substituents of D-alanine.</text>
        <dbReference type="EC" id="3.4.16.4"/>
    </reaction>
</comment>
<dbReference type="InterPro" id="IPR001460">
    <property type="entry name" value="PCN-bd_Tpept"/>
</dbReference>
<keyword evidence="10" id="KW-0133">Cell shape</keyword>
<evidence type="ECO:0000256" key="10">
    <source>
        <dbReference type="ARBA" id="ARBA00022960"/>
    </source>
</evidence>
<evidence type="ECO:0000256" key="2">
    <source>
        <dbReference type="ARBA" id="ARBA00007090"/>
    </source>
</evidence>
<dbReference type="GO" id="GO:0008360">
    <property type="term" value="P:regulation of cell shape"/>
    <property type="evidence" value="ECO:0007669"/>
    <property type="project" value="UniProtKB-KW"/>
</dbReference>
<feature type="domain" description="Penicillin-binding protein transpeptidase" evidence="18">
    <location>
        <begin position="350"/>
        <end position="627"/>
    </location>
</feature>
<dbReference type="InterPro" id="IPR050396">
    <property type="entry name" value="Glycosyltr_51/Transpeptidase"/>
</dbReference>
<dbReference type="GO" id="GO:0071555">
    <property type="term" value="P:cell wall organization"/>
    <property type="evidence" value="ECO:0007669"/>
    <property type="project" value="UniProtKB-KW"/>
</dbReference>
<keyword evidence="11" id="KW-0573">Peptidoglycan synthesis</keyword>
<evidence type="ECO:0000256" key="3">
    <source>
        <dbReference type="ARBA" id="ARBA00007739"/>
    </source>
</evidence>
<dbReference type="SUPFAM" id="SSF56601">
    <property type="entry name" value="beta-lactamase/transpeptidase-like"/>
    <property type="match status" value="1"/>
</dbReference>